<dbReference type="EMBL" id="WTFN01000123">
    <property type="protein sequence ID" value="MWK59834.1"/>
    <property type="molecule type" value="Genomic_DNA"/>
</dbReference>
<dbReference type="STRING" id="319939.SAMN05216263_11059"/>
<dbReference type="Proteomes" id="UP000501237">
    <property type="component" value="Chromosome"/>
</dbReference>
<reference evidence="4 5" key="1">
    <citation type="submission" date="2019-12" db="EMBL/GenBank/DDBJ databases">
        <title>Draft genome sequence of Pseudomonas otitidis recovered from a chicken carcass.</title>
        <authorList>
            <person name="Vieira T.R."/>
            <person name="Oliviera E.F.C."/>
            <person name="Silva N.M.V."/>
            <person name="Sambrano G.E."/>
            <person name="Cibulski S.P."/>
            <person name="Cardoso M.R.I."/>
        </authorList>
    </citation>
    <scope>NUCLEOTIDE SEQUENCE [LARGE SCALE GENOMIC DNA]</scope>
    <source>
        <strain evidence="4 5">25_K</strain>
    </source>
</reference>
<reference evidence="3 7" key="3">
    <citation type="submission" date="2023-10" db="EMBL/GenBank/DDBJ databases">
        <title>Pseudomonas otitidis isolated from a paediatric patient with cystic fibrosis in Chile.</title>
        <authorList>
            <person name="Amsteins-Romero L."/>
            <person name="Opazo-Capurro A."/>
            <person name="Matus-Kohler M."/>
            <person name="Gonzalez-Rocha G."/>
        </authorList>
    </citation>
    <scope>NUCLEOTIDE SEQUENCE [LARGE SCALE GENOMIC DNA]</scope>
    <source>
        <strain evidence="3 7">P-714</strain>
    </source>
</reference>
<dbReference type="Pfam" id="PF12021">
    <property type="entry name" value="DUF3509"/>
    <property type="match status" value="1"/>
</dbReference>
<organism evidence="4 5">
    <name type="scientific">Metapseudomonas otitidis</name>
    <dbReference type="NCBI Taxonomy" id="319939"/>
    <lineage>
        <taxon>Bacteria</taxon>
        <taxon>Pseudomonadati</taxon>
        <taxon>Pseudomonadota</taxon>
        <taxon>Gammaproteobacteria</taxon>
        <taxon>Pseudomonadales</taxon>
        <taxon>Pseudomonadaceae</taxon>
        <taxon>Metapseudomonas</taxon>
    </lineage>
</organism>
<gene>
    <name evidence="4" type="ORF">GO594_27945</name>
    <name evidence="2" type="ORF">PtoMrB4_46490</name>
    <name evidence="3" type="ORF">R0G64_30000</name>
</gene>
<proteinExistence type="predicted"/>
<dbReference type="EMBL" id="AP022642">
    <property type="protein sequence ID" value="BCA30672.1"/>
    <property type="molecule type" value="Genomic_DNA"/>
</dbReference>
<dbReference type="AlphaFoldDB" id="A0A1I0UDF3"/>
<feature type="compositionally biased region" description="Gly residues" evidence="1">
    <location>
        <begin position="97"/>
        <end position="107"/>
    </location>
</feature>
<feature type="region of interest" description="Disordered" evidence="1">
    <location>
        <begin position="84"/>
        <end position="107"/>
    </location>
</feature>
<keyword evidence="7" id="KW-1185">Reference proteome</keyword>
<evidence type="ECO:0000313" key="7">
    <source>
        <dbReference type="Proteomes" id="UP001273935"/>
    </source>
</evidence>
<dbReference type="KEGG" id="poj:PtoMrB4_46490"/>
<evidence type="ECO:0000313" key="2">
    <source>
        <dbReference type="EMBL" id="BCA30672.1"/>
    </source>
</evidence>
<dbReference type="RefSeq" id="WP_044404397.1">
    <property type="nucleotide sequence ID" value="NZ_AP022642.1"/>
</dbReference>
<evidence type="ECO:0000313" key="4">
    <source>
        <dbReference type="EMBL" id="MWK59834.1"/>
    </source>
</evidence>
<evidence type="ECO:0000313" key="3">
    <source>
        <dbReference type="EMBL" id="MDV3443653.1"/>
    </source>
</evidence>
<sequence>MYNPFQILTDAFQADYRVNLSLERLDGNIMLTLADDSGVVARRMISPAQRNDPKRLQRVIESIRFGIAIEKGGNVSEMLTAMTSGKPLPPLARPRVGGTGGSLGAGY</sequence>
<dbReference type="Proteomes" id="UP000461288">
    <property type="component" value="Unassembled WGS sequence"/>
</dbReference>
<dbReference type="EMBL" id="JAWJUL010000221">
    <property type="protein sequence ID" value="MDV3443653.1"/>
    <property type="molecule type" value="Genomic_DNA"/>
</dbReference>
<protein>
    <submittedName>
        <fullName evidence="4">DUF3509 domain-containing protein</fullName>
    </submittedName>
</protein>
<evidence type="ECO:0000313" key="6">
    <source>
        <dbReference type="Proteomes" id="UP000501237"/>
    </source>
</evidence>
<name>A0A1I0UDF3_9GAMM</name>
<evidence type="ECO:0000256" key="1">
    <source>
        <dbReference type="SAM" id="MobiDB-lite"/>
    </source>
</evidence>
<dbReference type="InterPro" id="IPR021898">
    <property type="entry name" value="DUF3509"/>
</dbReference>
<dbReference type="GeneID" id="57399868"/>
<accession>A0A1I0UDF3</accession>
<reference evidence="2 6" key="2">
    <citation type="journal article" date="2020" name="Microbiol. Resour. Announc.">
        <title>Complete genome sequence of Pseudomonas otitidis strain MrB4, isolated from Lake Biwa in Japan.</title>
        <authorList>
            <person name="Miyazaki K."/>
            <person name="Hase E."/>
            <person name="Maruya T."/>
        </authorList>
    </citation>
    <scope>NUCLEOTIDE SEQUENCE [LARGE SCALE GENOMIC DNA]</scope>
    <source>
        <strain evidence="2 6">MrB4</strain>
    </source>
</reference>
<evidence type="ECO:0000313" key="5">
    <source>
        <dbReference type="Proteomes" id="UP000461288"/>
    </source>
</evidence>
<dbReference type="Proteomes" id="UP001273935">
    <property type="component" value="Unassembled WGS sequence"/>
</dbReference>